<dbReference type="EMBL" id="LGBR01000001">
    <property type="protein sequence ID" value="KOY52064.1"/>
    <property type="molecule type" value="Genomic_DNA"/>
</dbReference>
<proteinExistence type="inferred from homology"/>
<sequence>MDVKFFKKSKATLIFLVVFSAVTVPVFYHLLKVDKKLKVYSPSDVNPSLVHESIKHITKDHTIANFELINQNGETITQKNYKDKIYIADFFFTRCTNICVAMAYNMNELQEYYKDDNDIMFLSHSVTPVMDSVPVLKEYAKNKGVIDGKWNVTTGAKKHIYDLARKSYFAVIEDGDGGEDDFIHTEQFVLIDKERRIRGYYDGTNKEDMQKLKDDMVLLKEEYERK</sequence>
<dbReference type="STRING" id="1300348.I602_1624"/>
<dbReference type="EMBL" id="FNUE01000001">
    <property type="protein sequence ID" value="SED96529.1"/>
    <property type="molecule type" value="Genomic_DNA"/>
</dbReference>
<name>A0A0N0CFN4_9FLAO</name>
<keyword evidence="4" id="KW-0812">Transmembrane</keyword>
<evidence type="ECO:0000313" key="6">
    <source>
        <dbReference type="EMBL" id="SED96529.1"/>
    </source>
</evidence>
<dbReference type="Pfam" id="PF02630">
    <property type="entry name" value="SCO1-SenC"/>
    <property type="match status" value="1"/>
</dbReference>
<evidence type="ECO:0000256" key="3">
    <source>
        <dbReference type="PIRSR" id="PIRSR603782-2"/>
    </source>
</evidence>
<gene>
    <name evidence="5" type="ORF">I602_1624</name>
    <name evidence="6" type="ORF">SAMN05444353_0143</name>
</gene>
<keyword evidence="2" id="KW-0186">Copper</keyword>
<dbReference type="Proteomes" id="UP000037716">
    <property type="component" value="Unassembled WGS sequence"/>
</dbReference>
<feature type="binding site" evidence="2">
    <location>
        <position position="99"/>
    </location>
    <ligand>
        <name>Cu cation</name>
        <dbReference type="ChEBI" id="CHEBI:23378"/>
    </ligand>
</feature>
<comment type="caution">
    <text evidence="5">The sequence shown here is derived from an EMBL/GenBank/DDBJ whole genome shotgun (WGS) entry which is preliminary data.</text>
</comment>
<dbReference type="InterPro" id="IPR036249">
    <property type="entry name" value="Thioredoxin-like_sf"/>
</dbReference>
<feature type="binding site" evidence="2">
    <location>
        <position position="184"/>
    </location>
    <ligand>
        <name>Cu cation</name>
        <dbReference type="ChEBI" id="CHEBI:23378"/>
    </ligand>
</feature>
<dbReference type="PATRIC" id="fig|1300348.6.peg.1623"/>
<dbReference type="PANTHER" id="PTHR12151:SF25">
    <property type="entry name" value="LINALOOL DEHYDRATASE_ISOMERASE DOMAIN-CONTAINING PROTEIN"/>
    <property type="match status" value="1"/>
</dbReference>
<keyword evidence="4" id="KW-1133">Transmembrane helix</keyword>
<dbReference type="OrthoDB" id="9811998at2"/>
<dbReference type="CDD" id="cd02968">
    <property type="entry name" value="SCO"/>
    <property type="match status" value="1"/>
</dbReference>
<comment type="similarity">
    <text evidence="1">Belongs to the SCO1/2 family.</text>
</comment>
<dbReference type="GO" id="GO:0046872">
    <property type="term" value="F:metal ion binding"/>
    <property type="evidence" value="ECO:0007669"/>
    <property type="project" value="UniProtKB-KW"/>
</dbReference>
<keyword evidence="4" id="KW-0472">Membrane</keyword>
<accession>A0A0N0CFN4</accession>
<dbReference type="RefSeq" id="WP_053974200.1">
    <property type="nucleotide sequence ID" value="NZ_FNUE01000001.1"/>
</dbReference>
<dbReference type="Gene3D" id="3.40.30.10">
    <property type="entry name" value="Glutaredoxin"/>
    <property type="match status" value="1"/>
</dbReference>
<dbReference type="SUPFAM" id="SSF52833">
    <property type="entry name" value="Thioredoxin-like"/>
    <property type="match status" value="1"/>
</dbReference>
<dbReference type="Proteomes" id="UP000183071">
    <property type="component" value="Unassembled WGS sequence"/>
</dbReference>
<reference evidence="5 7" key="1">
    <citation type="submission" date="2015-07" db="EMBL/GenBank/DDBJ databases">
        <title>Genome of Polaribacter dokdonenesis DSW-5, isolated from seawater off Dokdo in Korea.</title>
        <authorList>
            <person name="Yoon K."/>
            <person name="Song J.Y."/>
            <person name="Kim J.F."/>
        </authorList>
    </citation>
    <scope>NUCLEOTIDE SEQUENCE [LARGE SCALE GENOMIC DNA]</scope>
    <source>
        <strain evidence="5 7">DSW-5</strain>
    </source>
</reference>
<evidence type="ECO:0000313" key="8">
    <source>
        <dbReference type="Proteomes" id="UP000183071"/>
    </source>
</evidence>
<keyword evidence="8" id="KW-1185">Reference proteome</keyword>
<evidence type="ECO:0000313" key="7">
    <source>
        <dbReference type="Proteomes" id="UP000037716"/>
    </source>
</evidence>
<dbReference type="PANTHER" id="PTHR12151">
    <property type="entry name" value="ELECTRON TRANSPORT PROTIN SCO1/SENC FAMILY MEMBER"/>
    <property type="match status" value="1"/>
</dbReference>
<evidence type="ECO:0000256" key="4">
    <source>
        <dbReference type="SAM" id="Phobius"/>
    </source>
</evidence>
<dbReference type="AlphaFoldDB" id="A0A0N0CFN4"/>
<evidence type="ECO:0000256" key="1">
    <source>
        <dbReference type="ARBA" id="ARBA00010996"/>
    </source>
</evidence>
<feature type="transmembrane region" description="Helical" evidence="4">
    <location>
        <begin position="12"/>
        <end position="31"/>
    </location>
</feature>
<evidence type="ECO:0000256" key="2">
    <source>
        <dbReference type="PIRSR" id="PIRSR603782-1"/>
    </source>
</evidence>
<reference evidence="6 8" key="2">
    <citation type="submission" date="2016-10" db="EMBL/GenBank/DDBJ databases">
        <authorList>
            <person name="Varghese N."/>
            <person name="Submissions S."/>
        </authorList>
    </citation>
    <scope>NUCLEOTIDE SEQUENCE [LARGE SCALE GENOMIC DNA]</scope>
    <source>
        <strain evidence="6 8">DSW-5</strain>
    </source>
</reference>
<dbReference type="InterPro" id="IPR003782">
    <property type="entry name" value="SCO1/SenC"/>
</dbReference>
<evidence type="ECO:0000313" key="5">
    <source>
        <dbReference type="EMBL" id="KOY52064.1"/>
    </source>
</evidence>
<keyword evidence="2" id="KW-0479">Metal-binding</keyword>
<feature type="disulfide bond" description="Redox-active" evidence="3">
    <location>
        <begin position="95"/>
        <end position="99"/>
    </location>
</feature>
<keyword evidence="3" id="KW-1015">Disulfide bond</keyword>
<protein>
    <submittedName>
        <fullName evidence="6">Protein SCO1/2</fullName>
    </submittedName>
    <submittedName>
        <fullName evidence="5">SCO2/SenC family protein</fullName>
    </submittedName>
</protein>
<organism evidence="5 7">
    <name type="scientific">Polaribacter dokdonensis DSW-5</name>
    <dbReference type="NCBI Taxonomy" id="1300348"/>
    <lineage>
        <taxon>Bacteria</taxon>
        <taxon>Pseudomonadati</taxon>
        <taxon>Bacteroidota</taxon>
        <taxon>Flavobacteriia</taxon>
        <taxon>Flavobacteriales</taxon>
        <taxon>Flavobacteriaceae</taxon>
    </lineage>
</organism>
<feature type="binding site" evidence="2">
    <location>
        <position position="95"/>
    </location>
    <ligand>
        <name>Cu cation</name>
        <dbReference type="ChEBI" id="CHEBI:23378"/>
    </ligand>
</feature>